<dbReference type="GO" id="GO:0004565">
    <property type="term" value="F:beta-galactosidase activity"/>
    <property type="evidence" value="ECO:0007669"/>
    <property type="project" value="UniProtKB-EC"/>
</dbReference>
<feature type="domain" description="Glycoside hydrolase 35 catalytic" evidence="9">
    <location>
        <begin position="38"/>
        <end position="372"/>
    </location>
</feature>
<dbReference type="OrthoDB" id="505634at2759"/>
<evidence type="ECO:0000259" key="10">
    <source>
        <dbReference type="Pfam" id="PF21317"/>
    </source>
</evidence>
<dbReference type="STRING" id="3076.A0A2P6TUS1"/>
<feature type="domain" description="Beta-galactosidase 1-like first all-beta" evidence="10">
    <location>
        <begin position="422"/>
        <end position="545"/>
    </location>
</feature>
<name>A0A2P6TUS1_CHLSO</name>
<dbReference type="EMBL" id="LHPG02000006">
    <property type="protein sequence ID" value="PRW57819.1"/>
    <property type="molecule type" value="Genomic_DNA"/>
</dbReference>
<evidence type="ECO:0000256" key="1">
    <source>
        <dbReference type="ARBA" id="ARBA00001412"/>
    </source>
</evidence>
<feature type="chain" id="PRO_5015126048" description="Beta-galactosidase" evidence="8">
    <location>
        <begin position="21"/>
        <end position="826"/>
    </location>
</feature>
<gene>
    <name evidence="12" type="ORF">C2E21_3298</name>
</gene>
<dbReference type="InterPro" id="IPR048913">
    <property type="entry name" value="BetaGal_gal-bd"/>
</dbReference>
<dbReference type="Pfam" id="PF21317">
    <property type="entry name" value="BetaGal_ABD_1"/>
    <property type="match status" value="1"/>
</dbReference>
<dbReference type="InterPro" id="IPR017853">
    <property type="entry name" value="GH"/>
</dbReference>
<evidence type="ECO:0000256" key="3">
    <source>
        <dbReference type="ARBA" id="ARBA00012756"/>
    </source>
</evidence>
<evidence type="ECO:0000256" key="4">
    <source>
        <dbReference type="ARBA" id="ARBA00022801"/>
    </source>
</evidence>
<dbReference type="GO" id="GO:0031072">
    <property type="term" value="F:heat shock protein binding"/>
    <property type="evidence" value="ECO:0007669"/>
    <property type="project" value="InterPro"/>
</dbReference>
<dbReference type="InterPro" id="IPR048912">
    <property type="entry name" value="BetaGal1-like_ABD1"/>
</dbReference>
<evidence type="ECO:0000256" key="7">
    <source>
        <dbReference type="RuleBase" id="RU003679"/>
    </source>
</evidence>
<dbReference type="InterPro" id="IPR019801">
    <property type="entry name" value="Glyco_hydro_35_CS"/>
</dbReference>
<evidence type="ECO:0000256" key="5">
    <source>
        <dbReference type="ARBA" id="ARBA00023295"/>
    </source>
</evidence>
<dbReference type="InterPro" id="IPR001305">
    <property type="entry name" value="HSP_DnaJ_Cys-rich_dom"/>
</dbReference>
<keyword evidence="4 6" id="KW-0378">Hydrolase</keyword>
<dbReference type="GO" id="GO:0051082">
    <property type="term" value="F:unfolded protein binding"/>
    <property type="evidence" value="ECO:0007669"/>
    <property type="project" value="InterPro"/>
</dbReference>
<dbReference type="PANTHER" id="PTHR23421">
    <property type="entry name" value="BETA-GALACTOSIDASE RELATED"/>
    <property type="match status" value="1"/>
</dbReference>
<evidence type="ECO:0000256" key="2">
    <source>
        <dbReference type="ARBA" id="ARBA00009809"/>
    </source>
</evidence>
<evidence type="ECO:0000256" key="8">
    <source>
        <dbReference type="SAM" id="SignalP"/>
    </source>
</evidence>
<evidence type="ECO:0000259" key="11">
    <source>
        <dbReference type="Pfam" id="PF21467"/>
    </source>
</evidence>
<keyword evidence="13" id="KW-1185">Reference proteome</keyword>
<protein>
    <recommendedName>
        <fullName evidence="3 6">Beta-galactosidase</fullName>
        <ecNumber evidence="3 6">3.2.1.23</ecNumber>
    </recommendedName>
</protein>
<feature type="domain" description="Beta-galactosidase galactose-binding" evidence="11">
    <location>
        <begin position="586"/>
        <end position="655"/>
    </location>
</feature>
<dbReference type="InterPro" id="IPR008979">
    <property type="entry name" value="Galactose-bd-like_sf"/>
</dbReference>
<sequence length="826" mass="90485">MPRAIAPLLLLALLAGGAAAGAATAVGASPSFGIKDDQLLLDGKPIQVISGSMHYFRIHPDLWEDRLARAVAMGINTVEVYTPWNMHEPYPGQYVWSGIADLERWMDLIQKSGLKVLLRPGPYICAEWDNGGFPHWFASSKVAGGRTMRMRTNDPLYLDHVDRWWAVLFSKLRRYLHENGGPILMVQIENEYGFCGEDKEYLRRLIDITRTHLSSDVLLFSTDPPGVASRGSIMGDELYTVVDFGPGWFDPSSAFAAQAAMNAPGKSPPFCSEFYTGWLTHWGEAMANTSSEVLFKDTQVLLEWANSTASLSFYMIHGGTNFGFWAGANVDGERYLPHITSYDYDAPISEAGDYCQPGIGGDCKYYVLRDLIAKHTGRSLPEPPPRPAIRSYGKVDVKESLPLMEAVPALFSGGGIRAEVPDIMEEYGQRWGLILYRTRLLAKALEKDGALDLGGAPHDYATVFVDGELAGRLDRSEPATNLTLRARHAQGKGKGNQIQLDILVEAMGRQNFGCDTGNWDWKGLTSQNVTLNGKRLRGWEVFPLQLDDVSDLAYASGQSGAALVSAARRRMLEVPAVGGKRNADAPAFFRGTFEVDAATAVRGPSGHLADTYLALHGWSKGIAWVNGFNLGWYWPRLGPQMTLYVPGPVLREGANEVVLLEVERAAHDEAVLLDDKPDFWGPAAWLRPGGPSAARRQALLRPRALGPRGASGSFDEGGLDYKLAKELETATWDVRRQAVTKHLELLYQASQSQSERNKVEQCECCNGSGEKECAWCHGTGAMTVGDMLYCSEGGCSPCPVCRGTGACKCEHCRGTGRRASWLPLAP</sequence>
<dbReference type="PROSITE" id="PS01182">
    <property type="entry name" value="GLYCOSYL_HYDROL_F35"/>
    <property type="match status" value="1"/>
</dbReference>
<evidence type="ECO:0000313" key="13">
    <source>
        <dbReference type="Proteomes" id="UP000239899"/>
    </source>
</evidence>
<keyword evidence="8" id="KW-0732">Signal</keyword>
<dbReference type="Pfam" id="PF21467">
    <property type="entry name" value="BetaGal_gal-bd"/>
    <property type="match status" value="1"/>
</dbReference>
<dbReference type="Pfam" id="PF01301">
    <property type="entry name" value="Glyco_hydro_35"/>
    <property type="match status" value="1"/>
</dbReference>
<keyword evidence="5 6" id="KW-0326">Glycosidase</keyword>
<evidence type="ECO:0000259" key="9">
    <source>
        <dbReference type="Pfam" id="PF01301"/>
    </source>
</evidence>
<accession>A0A2P6TUS1</accession>
<dbReference type="EC" id="3.2.1.23" evidence="3 6"/>
<dbReference type="FunFam" id="3.20.20.80:FF:000115">
    <property type="entry name" value="Beta-galactosidase"/>
    <property type="match status" value="1"/>
</dbReference>
<dbReference type="InterPro" id="IPR031330">
    <property type="entry name" value="Gly_Hdrlase_35_cat"/>
</dbReference>
<dbReference type="InterPro" id="IPR001944">
    <property type="entry name" value="Glycoside_Hdrlase_35"/>
</dbReference>
<evidence type="ECO:0000256" key="6">
    <source>
        <dbReference type="RuleBase" id="RU000675"/>
    </source>
</evidence>
<dbReference type="PRINTS" id="PR00742">
    <property type="entry name" value="GLHYDRLASE35"/>
</dbReference>
<comment type="catalytic activity">
    <reaction evidence="1 6">
        <text>Hydrolysis of terminal non-reducing beta-D-galactose residues in beta-D-galactosides.</text>
        <dbReference type="EC" id="3.2.1.23"/>
    </reaction>
</comment>
<comment type="caution">
    <text evidence="12">The sequence shown here is derived from an EMBL/GenBank/DDBJ whole genome shotgun (WGS) entry which is preliminary data.</text>
</comment>
<reference evidence="12 13" key="1">
    <citation type="journal article" date="2018" name="Plant J.">
        <title>Genome sequences of Chlorella sorokiniana UTEX 1602 and Micractinium conductrix SAG 241.80: implications to maltose excretion by a green alga.</title>
        <authorList>
            <person name="Arriola M.B."/>
            <person name="Velmurugan N."/>
            <person name="Zhang Y."/>
            <person name="Plunkett M.H."/>
            <person name="Hondzo H."/>
            <person name="Barney B.M."/>
        </authorList>
    </citation>
    <scope>NUCLEOTIDE SEQUENCE [LARGE SCALE GENOMIC DNA]</scope>
    <source>
        <strain evidence="13">UTEX 1602</strain>
    </source>
</reference>
<dbReference type="AlphaFoldDB" id="A0A2P6TUS1"/>
<feature type="signal peptide" evidence="8">
    <location>
        <begin position="1"/>
        <end position="20"/>
    </location>
</feature>
<dbReference type="GO" id="GO:0005975">
    <property type="term" value="P:carbohydrate metabolic process"/>
    <property type="evidence" value="ECO:0007669"/>
    <property type="project" value="InterPro"/>
</dbReference>
<dbReference type="SUPFAM" id="SSF49785">
    <property type="entry name" value="Galactose-binding domain-like"/>
    <property type="match status" value="1"/>
</dbReference>
<dbReference type="Proteomes" id="UP000239899">
    <property type="component" value="Unassembled WGS sequence"/>
</dbReference>
<dbReference type="Gene3D" id="2.60.120.260">
    <property type="entry name" value="Galactose-binding domain-like"/>
    <property type="match status" value="2"/>
</dbReference>
<comment type="similarity">
    <text evidence="2 7">Belongs to the glycosyl hydrolase 35 family.</text>
</comment>
<evidence type="ECO:0000313" key="12">
    <source>
        <dbReference type="EMBL" id="PRW57819.1"/>
    </source>
</evidence>
<proteinExistence type="inferred from homology"/>
<dbReference type="Gene3D" id="3.20.20.80">
    <property type="entry name" value="Glycosidases"/>
    <property type="match status" value="1"/>
</dbReference>
<organism evidence="12 13">
    <name type="scientific">Chlorella sorokiniana</name>
    <name type="common">Freshwater green alga</name>
    <dbReference type="NCBI Taxonomy" id="3076"/>
    <lineage>
        <taxon>Eukaryota</taxon>
        <taxon>Viridiplantae</taxon>
        <taxon>Chlorophyta</taxon>
        <taxon>core chlorophytes</taxon>
        <taxon>Trebouxiophyceae</taxon>
        <taxon>Chlorellales</taxon>
        <taxon>Chlorellaceae</taxon>
        <taxon>Chlorella clade</taxon>
        <taxon>Chlorella</taxon>
    </lineage>
</organism>
<dbReference type="CDD" id="cd10719">
    <property type="entry name" value="DnaJ_zf"/>
    <property type="match status" value="1"/>
</dbReference>
<dbReference type="SUPFAM" id="SSF51445">
    <property type="entry name" value="(Trans)glycosidases"/>
    <property type="match status" value="1"/>
</dbReference>